<dbReference type="PANTHER" id="PTHR22683">
    <property type="entry name" value="SPORULATION PROTEIN RELATED"/>
    <property type="match status" value="1"/>
</dbReference>
<dbReference type="InterPro" id="IPR003593">
    <property type="entry name" value="AAA+_ATPase"/>
</dbReference>
<keyword evidence="5" id="KW-0472">Membrane</keyword>
<protein>
    <submittedName>
        <fullName evidence="7">Type VII secretion protein EssC</fullName>
    </submittedName>
</protein>
<dbReference type="GO" id="GO:0003677">
    <property type="term" value="F:DNA binding"/>
    <property type="evidence" value="ECO:0007669"/>
    <property type="project" value="InterPro"/>
</dbReference>
<dbReference type="GO" id="GO:0005524">
    <property type="term" value="F:ATP binding"/>
    <property type="evidence" value="ECO:0007669"/>
    <property type="project" value="UniProtKB-UniRule"/>
</dbReference>
<dbReference type="Pfam" id="PF01580">
    <property type="entry name" value="FtsK_SpoIIIE"/>
    <property type="match status" value="2"/>
</dbReference>
<proteinExistence type="predicted"/>
<evidence type="ECO:0000256" key="4">
    <source>
        <dbReference type="PROSITE-ProRule" id="PRU00289"/>
    </source>
</evidence>
<dbReference type="InterPro" id="IPR002543">
    <property type="entry name" value="FtsK_dom"/>
</dbReference>
<dbReference type="PROSITE" id="PS50901">
    <property type="entry name" value="FTSK"/>
    <property type="match status" value="2"/>
</dbReference>
<evidence type="ECO:0000256" key="5">
    <source>
        <dbReference type="SAM" id="Phobius"/>
    </source>
</evidence>
<keyword evidence="3 4" id="KW-0067">ATP-binding</keyword>
<keyword evidence="5" id="KW-1133">Transmembrane helix</keyword>
<evidence type="ECO:0000256" key="1">
    <source>
        <dbReference type="ARBA" id="ARBA00022737"/>
    </source>
</evidence>
<dbReference type="CDD" id="cd01127">
    <property type="entry name" value="TrwB_TraG_TraD_VirD4"/>
    <property type="match status" value="1"/>
</dbReference>
<keyword evidence="5" id="KW-0812">Transmembrane</keyword>
<dbReference type="SMART" id="SM00382">
    <property type="entry name" value="AAA"/>
    <property type="match status" value="2"/>
</dbReference>
<gene>
    <name evidence="7" type="ORF">GCWU000182_000741</name>
</gene>
<accession>W1Q453</accession>
<sequence>MKFYLSYQGHYHAIEPGRRYELGAQLASDFTMPLKQVYTLIASDKELVLEEQRYDLAGIYPVELEGITLKILALGHQSSYWLPDELVYLSKHPQASIQLETTGEMTLHEEGNLYRVWSERPVTLNGRSMQGNFQAQIGDYLFVEDGHVLHLREHHVEIGSIKPIHSRLLPVEAENHERAQRAADYHRSPRIIRKEPEKKVTLLAPPTEDEHSGQPIWRTVLMPLTMIGMTGLMYLLSAGRGMMFLMMGMSVVSIIMSVHQYFSEKKKFRDKQERKIVTYREYLDTKYQEIAKLAEEQRRARSYHYPAGSSLVTMARHVDRRIYEKGASAFDFLAYSLGLGDVKPSFDLKYQAAELSHYNRAVADEARALVDAYRTISQLPIPNSLSFGPVGYIGNRQVAIEQVQQALIQLATFHSYHDVQFIVVGPEEEQASWKWMRWLPHSYLSALNTKGFVFSQASRDRLMTSLYQIIKDRKLKVETQNDSKKGLLFLPQYILIVTDMSLLQDHLISEFIQEDLTELGVSLMIVENVMENLPDHVRTVLHCADWRKGELVLQNGEYIQQALQPFAAMSEQEKGQFARYLSSIHHVLTMKNALPDSVSFLTMYGAQQVGDLQVSDRWQNHHAYQTLAVPIGYRGRDELLQLDLHEQAHGPHGLIAGTTGSGKSELIQTYILSLAVNYHPYEVAFLLIDYKGGGMANLFQYLPHVVGIITNLEAAQANRALVSIRAELLKRQRLFAEHGLNHINQYHKLRQQNSDLEPMPHLFLISDEFAELKAEQPDFMNELISIARVGRSLGVHLILATQKPSGVVNDQIWSNSRFKIALKVQDISDSREILHTPDAATLTQVGRAYLQVGNNEIYELFQSAWSGAPYQGAGDSQPRSDALTLYEIEETGQLRPINQDLSGLDYQETIESNLTELDAVVEDLATTFQASGEAKVAQPWLPPLEEMIVDSDFDMEQFKTTWLSPRPHFAVNLGVVDIPKRQEQLPFILNLDETNNIVLIASPGYGKTNFVQRLALEVMRHQTPQDVHIYLLDFGTSGLISLSNFPHVADYVTLDDEAKLRKWLNIMESLLKERKAQLATQHVANFQQYNQTVSKKLPMILILIDSLDGLNDSSMFDDTYATLVKLVREGNSLGIQVVVTASRWNALRIQMQSAFKTRIALYLFEDYDVTAAVGRLGYKIESIPGRGVIRMEDLVDFQLMTPYATGDFLQYPSMMLQEAKLMRDHWQGELPAKIPMLPEVVTPALIYEQVPASAKTLLIGLYNETAKAVLFGLNAAMIMTTDNPLILENYYRLLDYHYHQYNDEYSVLLLDAQDAVHSELFVGGQRLSTTLSVTGAFSGILQDLKERLEQPDKEYKKWMLIITDLSLLVNSGNLSERDTRLLIEQGPAVGIVPIFAGMRTQTISSTTNQVKLVRQLVTQILYGGKLFEQDIVSVRMGARREPQLKAQESYVLENGEWQLVQMAEL</sequence>
<evidence type="ECO:0000256" key="2">
    <source>
        <dbReference type="ARBA" id="ARBA00022741"/>
    </source>
</evidence>
<dbReference type="SUPFAM" id="SSF52540">
    <property type="entry name" value="P-loop containing nucleoside triphosphate hydrolases"/>
    <property type="match status" value="2"/>
</dbReference>
<comment type="caution">
    <text evidence="7">The sequence shown here is derived from an EMBL/GenBank/DDBJ whole genome shotgun (WGS) entry which is preliminary data.</text>
</comment>
<evidence type="ECO:0000313" key="8">
    <source>
        <dbReference type="Proteomes" id="UP000019050"/>
    </source>
</evidence>
<dbReference type="STRING" id="592010.GCWU000182_000741"/>
<dbReference type="Gene3D" id="3.40.50.300">
    <property type="entry name" value="P-loop containing nucleotide triphosphate hydrolases"/>
    <property type="match status" value="2"/>
</dbReference>
<feature type="domain" description="FtsK" evidence="6">
    <location>
        <begin position="637"/>
        <end position="831"/>
    </location>
</feature>
<keyword evidence="8" id="KW-1185">Reference proteome</keyword>
<dbReference type="PANTHER" id="PTHR22683:SF1">
    <property type="entry name" value="TYPE VII SECRETION SYSTEM PROTEIN ESSC"/>
    <property type="match status" value="1"/>
</dbReference>
<keyword evidence="1" id="KW-0677">Repeat</keyword>
<dbReference type="NCBIfam" id="TIGR03928">
    <property type="entry name" value="T7_EssCb_Firm"/>
    <property type="match status" value="1"/>
</dbReference>
<evidence type="ECO:0000313" key="7">
    <source>
        <dbReference type="EMBL" id="ESK66007.1"/>
    </source>
</evidence>
<dbReference type="InterPro" id="IPR027417">
    <property type="entry name" value="P-loop_NTPase"/>
</dbReference>
<dbReference type="OrthoDB" id="9807790at2"/>
<evidence type="ECO:0000259" key="6">
    <source>
        <dbReference type="PROSITE" id="PS50901"/>
    </source>
</evidence>
<dbReference type="HOGENOM" id="CLU_003134_2_1_9"/>
<keyword evidence="2 4" id="KW-0547">Nucleotide-binding</keyword>
<dbReference type="GeneID" id="84816827"/>
<organism evidence="7 8">
    <name type="scientific">Abiotrophia defectiva ATCC 49176</name>
    <dbReference type="NCBI Taxonomy" id="592010"/>
    <lineage>
        <taxon>Bacteria</taxon>
        <taxon>Bacillati</taxon>
        <taxon>Bacillota</taxon>
        <taxon>Bacilli</taxon>
        <taxon>Lactobacillales</taxon>
        <taxon>Aerococcaceae</taxon>
        <taxon>Abiotrophia</taxon>
    </lineage>
</organism>
<dbReference type="InterPro" id="IPR050206">
    <property type="entry name" value="FtsK/SpoIIIE/SftA"/>
</dbReference>
<evidence type="ECO:0000256" key="3">
    <source>
        <dbReference type="ARBA" id="ARBA00022840"/>
    </source>
</evidence>
<dbReference type="EMBL" id="ACIN03000004">
    <property type="protein sequence ID" value="ESK66007.1"/>
    <property type="molecule type" value="Genomic_DNA"/>
</dbReference>
<name>W1Q453_ABIDE</name>
<feature type="binding site" evidence="4">
    <location>
        <begin position="1001"/>
        <end position="1008"/>
    </location>
    <ligand>
        <name>ATP</name>
        <dbReference type="ChEBI" id="CHEBI:30616"/>
    </ligand>
</feature>
<reference evidence="7" key="1">
    <citation type="submission" date="2013-06" db="EMBL/GenBank/DDBJ databases">
        <authorList>
            <person name="Weinstock G."/>
            <person name="Sodergren E."/>
            <person name="Clifton S."/>
            <person name="Fulton L."/>
            <person name="Fulton B."/>
            <person name="Courtney L."/>
            <person name="Fronick C."/>
            <person name="Harrison M."/>
            <person name="Strong C."/>
            <person name="Farmer C."/>
            <person name="Delahaunty K."/>
            <person name="Markovic C."/>
            <person name="Hall O."/>
            <person name="Minx P."/>
            <person name="Tomlinson C."/>
            <person name="Mitreva M."/>
            <person name="Nelson J."/>
            <person name="Hou S."/>
            <person name="Wollam A."/>
            <person name="Pepin K.H."/>
            <person name="Johnson M."/>
            <person name="Bhonagiri V."/>
            <person name="Nash W.E."/>
            <person name="Warren W."/>
            <person name="Chinwalla A."/>
            <person name="Mardis E.R."/>
            <person name="Wilson R.K."/>
        </authorList>
    </citation>
    <scope>NUCLEOTIDE SEQUENCE [LARGE SCALE GENOMIC DNA]</scope>
    <source>
        <strain evidence="7">ATCC 49176</strain>
    </source>
</reference>
<feature type="domain" description="FtsK" evidence="6">
    <location>
        <begin position="984"/>
        <end position="1170"/>
    </location>
</feature>
<dbReference type="InterPro" id="IPR023839">
    <property type="entry name" value="Firmicutes_EssC_C"/>
</dbReference>
<dbReference type="eggNOG" id="COG1674">
    <property type="taxonomic scope" value="Bacteria"/>
</dbReference>
<feature type="binding site" evidence="4">
    <location>
        <begin position="657"/>
        <end position="664"/>
    </location>
    <ligand>
        <name>ATP</name>
        <dbReference type="ChEBI" id="CHEBI:30616"/>
    </ligand>
</feature>
<feature type="transmembrane region" description="Helical" evidence="5">
    <location>
        <begin position="243"/>
        <end position="262"/>
    </location>
</feature>
<dbReference type="RefSeq" id="WP_023391392.1">
    <property type="nucleotide sequence ID" value="NZ_KI535340.1"/>
</dbReference>
<dbReference type="Proteomes" id="UP000019050">
    <property type="component" value="Unassembled WGS sequence"/>
</dbReference>